<gene>
    <name evidence="1" type="ORF">ABI_22380</name>
</gene>
<protein>
    <submittedName>
        <fullName evidence="1">Uncharacterized protein</fullName>
    </submittedName>
</protein>
<dbReference type="EMBL" id="GL883078">
    <property type="protein sequence ID" value="EGF90827.1"/>
    <property type="molecule type" value="Genomic_DNA"/>
</dbReference>
<evidence type="ECO:0000313" key="1">
    <source>
        <dbReference type="EMBL" id="EGF90827.1"/>
    </source>
</evidence>
<keyword evidence="2" id="KW-1185">Reference proteome</keyword>
<dbReference type="HOGENOM" id="CLU_2713645_0_0_5"/>
<dbReference type="Proteomes" id="UP000006512">
    <property type="component" value="Unassembled WGS sequence"/>
</dbReference>
<sequence length="72" mass="8502">MGHLNIQPVKQCFGHLFAIYIYHKAVYFIRQVFKSFKISYEHFIRNVTSKTFKLARVEGDMHNYVMSCQGAL</sequence>
<evidence type="ECO:0000313" key="2">
    <source>
        <dbReference type="Proteomes" id="UP000006512"/>
    </source>
</evidence>
<dbReference type="AlphaFoldDB" id="F4QNB9"/>
<reference evidence="2" key="1">
    <citation type="submission" date="2011-03" db="EMBL/GenBank/DDBJ databases">
        <title>Draft genome sequence of Brevundimonas diminuta.</title>
        <authorList>
            <person name="Brown P.J.B."/>
            <person name="Buechlein A."/>
            <person name="Hemmerich C."/>
            <person name="Brun Y.V."/>
        </authorList>
    </citation>
    <scope>NUCLEOTIDE SEQUENCE [LARGE SCALE GENOMIC DNA]</scope>
    <source>
        <strain evidence="2">C19</strain>
    </source>
</reference>
<accession>F4QNB9</accession>
<organism evidence="1 2">
    <name type="scientific">Asticcacaulis biprosthecium C19</name>
    <dbReference type="NCBI Taxonomy" id="715226"/>
    <lineage>
        <taxon>Bacteria</taxon>
        <taxon>Pseudomonadati</taxon>
        <taxon>Pseudomonadota</taxon>
        <taxon>Alphaproteobacteria</taxon>
        <taxon>Caulobacterales</taxon>
        <taxon>Caulobacteraceae</taxon>
        <taxon>Asticcacaulis</taxon>
    </lineage>
</organism>
<proteinExistence type="predicted"/>
<name>F4QNB9_9CAUL</name>